<evidence type="ECO:0000313" key="3">
    <source>
        <dbReference type="Proteomes" id="UP000195787"/>
    </source>
</evidence>
<dbReference type="EMBL" id="FUHU01000044">
    <property type="protein sequence ID" value="SJM66741.1"/>
    <property type="molecule type" value="Genomic_DNA"/>
</dbReference>
<keyword evidence="2" id="KW-0378">Hydrolase</keyword>
<dbReference type="Proteomes" id="UP000195787">
    <property type="component" value="Unassembled WGS sequence"/>
</dbReference>
<evidence type="ECO:0000313" key="2">
    <source>
        <dbReference type="EMBL" id="SJM66741.1"/>
    </source>
</evidence>
<dbReference type="GeneID" id="303173814"/>
<accession>A0A1R4GEW5</accession>
<reference evidence="2 3" key="1">
    <citation type="submission" date="2017-02" db="EMBL/GenBank/DDBJ databases">
        <authorList>
            <person name="Peterson S.W."/>
        </authorList>
    </citation>
    <scope>NUCLEOTIDE SEQUENCE [LARGE SCALE GENOMIC DNA]</scope>
    <source>
        <strain evidence="2 3">LMG 22410</strain>
    </source>
</reference>
<protein>
    <submittedName>
        <fullName evidence="2">2-hydroxy-6-oxo-6-phenylhexa-2,4-dienoate hydrolase</fullName>
        <ecNumber evidence="2">3.7.1.-</ecNumber>
    </submittedName>
</protein>
<dbReference type="OrthoDB" id="9804723at2"/>
<feature type="domain" description="AB hydrolase-1" evidence="1">
    <location>
        <begin position="182"/>
        <end position="385"/>
    </location>
</feature>
<sequence length="408" mass="43811">MTIPEDAIRRLEADARLASIARGAAVAFTLAGDGASSSESARVTAAFTDGAVSAADEPDFSLTASDDVWARLLSATPEAGWQHVLPLVRDGRIRLEGDERAFWRHLHVVRGAVEALRPATETEVPAVRRPLAMRGEYVRVDGPLGVSDVFVERAGEGPQLLCLPTAGSDTTQFHGLVTDTPITEHFEVIAFDLPWHGKSTPAAGVEYRLTPEEYTQHIVGVADALGLARPMLLGPSMAGAAVVRAIAVHPHRFAGAVSCQAAEDVRGRSSDLLSAADIDQSRLVPEWTVGLMNPASPAEHRDRVHWGYSSGASGVYAADIDGYQQWSFDDIASLLTAGSPHIAVLSGAYDTSVPPERSRQMADRIPNSSFALMPELGHFPHAEHPSAFWQHLEPALERLQLHDQLAGD</sequence>
<dbReference type="PANTHER" id="PTHR43194:SF2">
    <property type="entry name" value="PEROXISOMAL MEMBRANE PROTEIN LPX1"/>
    <property type="match status" value="1"/>
</dbReference>
<gene>
    <name evidence="2" type="ORF">CZ674_11415</name>
</gene>
<dbReference type="InterPro" id="IPR029058">
    <property type="entry name" value="AB_hydrolase_fold"/>
</dbReference>
<name>A0A1R4GEW5_9MICO</name>
<keyword evidence="3" id="KW-1185">Reference proteome</keyword>
<evidence type="ECO:0000259" key="1">
    <source>
        <dbReference type="Pfam" id="PF00561"/>
    </source>
</evidence>
<dbReference type="SUPFAM" id="SSF53474">
    <property type="entry name" value="alpha/beta-Hydrolases"/>
    <property type="match status" value="1"/>
</dbReference>
<proteinExistence type="predicted"/>
<dbReference type="RefSeq" id="WP_086992674.1">
    <property type="nucleotide sequence ID" value="NZ_FUHU01000044.1"/>
</dbReference>
<dbReference type="PANTHER" id="PTHR43194">
    <property type="entry name" value="HYDROLASE ALPHA/BETA FOLD FAMILY"/>
    <property type="match status" value="1"/>
</dbReference>
<dbReference type="Pfam" id="PF00561">
    <property type="entry name" value="Abhydrolase_1"/>
    <property type="match status" value="1"/>
</dbReference>
<organism evidence="2 3">
    <name type="scientific">Agrococcus casei LMG 22410</name>
    <dbReference type="NCBI Taxonomy" id="1255656"/>
    <lineage>
        <taxon>Bacteria</taxon>
        <taxon>Bacillati</taxon>
        <taxon>Actinomycetota</taxon>
        <taxon>Actinomycetes</taxon>
        <taxon>Micrococcales</taxon>
        <taxon>Microbacteriaceae</taxon>
        <taxon>Agrococcus</taxon>
    </lineage>
</organism>
<dbReference type="AlphaFoldDB" id="A0A1R4GEW5"/>
<dbReference type="InterPro" id="IPR000073">
    <property type="entry name" value="AB_hydrolase_1"/>
</dbReference>
<dbReference type="InterPro" id="IPR050228">
    <property type="entry name" value="Carboxylesterase_BioH"/>
</dbReference>
<dbReference type="GO" id="GO:0016787">
    <property type="term" value="F:hydrolase activity"/>
    <property type="evidence" value="ECO:0007669"/>
    <property type="project" value="UniProtKB-KW"/>
</dbReference>
<dbReference type="Gene3D" id="3.40.50.1820">
    <property type="entry name" value="alpha/beta hydrolase"/>
    <property type="match status" value="1"/>
</dbReference>
<dbReference type="EC" id="3.7.1.-" evidence="2"/>